<organism evidence="3 4">
    <name type="scientific">Pseudo-nitzschia multistriata</name>
    <dbReference type="NCBI Taxonomy" id="183589"/>
    <lineage>
        <taxon>Eukaryota</taxon>
        <taxon>Sar</taxon>
        <taxon>Stramenopiles</taxon>
        <taxon>Ochrophyta</taxon>
        <taxon>Bacillariophyta</taxon>
        <taxon>Bacillariophyceae</taxon>
        <taxon>Bacillariophycidae</taxon>
        <taxon>Bacillariales</taxon>
        <taxon>Bacillariaceae</taxon>
        <taxon>Pseudo-nitzschia</taxon>
    </lineage>
</organism>
<name>A0A448ZSX6_9STRA</name>
<feature type="region of interest" description="Disordered" evidence="1">
    <location>
        <begin position="70"/>
        <end position="95"/>
    </location>
</feature>
<feature type="transmembrane region" description="Helical" evidence="2">
    <location>
        <begin position="32"/>
        <end position="52"/>
    </location>
</feature>
<feature type="compositionally biased region" description="Low complexity" evidence="1">
    <location>
        <begin position="118"/>
        <end position="134"/>
    </location>
</feature>
<keyword evidence="4" id="KW-1185">Reference proteome</keyword>
<dbReference type="EMBL" id="CAACVS010000689">
    <property type="protein sequence ID" value="VEU45148.1"/>
    <property type="molecule type" value="Genomic_DNA"/>
</dbReference>
<feature type="compositionally biased region" description="Low complexity" evidence="1">
    <location>
        <begin position="72"/>
        <end position="84"/>
    </location>
</feature>
<dbReference type="PANTHER" id="PTHR35128">
    <property type="entry name" value="SECRETION-REGULATING GUANINE NUCLEOTIDE EXCHANGE FACTOR"/>
    <property type="match status" value="1"/>
</dbReference>
<keyword evidence="2" id="KW-0472">Membrane</keyword>
<evidence type="ECO:0000256" key="1">
    <source>
        <dbReference type="SAM" id="MobiDB-lite"/>
    </source>
</evidence>
<reference evidence="3 4" key="1">
    <citation type="submission" date="2019-01" db="EMBL/GenBank/DDBJ databases">
        <authorList>
            <person name="Ferrante I. M."/>
        </authorList>
    </citation>
    <scope>NUCLEOTIDE SEQUENCE [LARGE SCALE GENOMIC DNA]</scope>
    <source>
        <strain evidence="3 4">B856</strain>
    </source>
</reference>
<feature type="region of interest" description="Disordered" evidence="1">
    <location>
        <begin position="117"/>
        <end position="138"/>
    </location>
</feature>
<feature type="region of interest" description="Disordered" evidence="1">
    <location>
        <begin position="1"/>
        <end position="22"/>
    </location>
</feature>
<accession>A0A448ZSX6</accession>
<feature type="compositionally biased region" description="Polar residues" evidence="1">
    <location>
        <begin position="1"/>
        <end position="10"/>
    </location>
</feature>
<keyword evidence="2" id="KW-0812">Transmembrane</keyword>
<protein>
    <submittedName>
        <fullName evidence="3">Uncharacterized protein</fullName>
    </submittedName>
</protein>
<evidence type="ECO:0000313" key="3">
    <source>
        <dbReference type="EMBL" id="VEU45148.1"/>
    </source>
</evidence>
<keyword evidence="2" id="KW-1133">Transmembrane helix</keyword>
<dbReference type="Gene3D" id="3.40.50.1820">
    <property type="entry name" value="alpha/beta hydrolase"/>
    <property type="match status" value="1"/>
</dbReference>
<proteinExistence type="predicted"/>
<dbReference type="Proteomes" id="UP000291116">
    <property type="component" value="Unassembled WGS sequence"/>
</dbReference>
<evidence type="ECO:0000313" key="4">
    <source>
        <dbReference type="Proteomes" id="UP000291116"/>
    </source>
</evidence>
<evidence type="ECO:0000256" key="2">
    <source>
        <dbReference type="SAM" id="Phobius"/>
    </source>
</evidence>
<dbReference type="AlphaFoldDB" id="A0A448ZSX6"/>
<gene>
    <name evidence="3" type="ORF">PSNMU_V1.4_AUG-EV-PASAV3_0123000</name>
</gene>
<dbReference type="InterPro" id="IPR029058">
    <property type="entry name" value="AB_hydrolase_fold"/>
</dbReference>
<dbReference type="OrthoDB" id="46672at2759"/>
<sequence length="525" mass="58440">MVQIASSLQNPPVGGRGPAARPLRHRSRRFTAWIRPCLATSFCGLVAVWWGLYYHVLLLHKSEHQLVSGFEKQQQQQQQQQNRPHQQKQKERQEQQRALLLSPEAYPVYGTHMELEWNGSNKNGNNEQNNGNGNSISMVYAVPSRSTPGRILATNKPPSATGTADPLGRIRGVVVLLHACTHSALKFFAPSEDSCPSCVGLSEEMRLARIVLERGYAALAVTCSNAKSGCWGGHEDVRRIQHALREFWRASVPMEAGRDPGALPAETSAPVYAIGASSGGAMAAKLVAEGVARSATVMVMALRDQLLDRLLALPHEHKLYLAPMVRDKGTTNRVRKNYQYITKQQEQRSREDPKSTAGNNHHDFQVVLDETSCKPLPVTSHYLWNRVPGMTLEAAQIIVDVLLRHGHLDPSTHLFLIDPTRSNWRDHLLETRDGGKDNSSNHPGEHNNKARPPSLELPQRDAGPVQQRPKNDGESQLLLWGTFDLTPGMSPLAKALHRAWAFHEYCSEVVEKSLDFFEGTRKGTQ</sequence>
<feature type="region of interest" description="Disordered" evidence="1">
    <location>
        <begin position="429"/>
        <end position="472"/>
    </location>
</feature>
<dbReference type="PANTHER" id="PTHR35128:SF1">
    <property type="entry name" value="SECRETION-REGULATING GUANINE NUCLEOTIDE EXCHANGE FACTOR"/>
    <property type="match status" value="1"/>
</dbReference>